<dbReference type="EMBL" id="AEPV01000066">
    <property type="protein sequence ID" value="EFU73567.1"/>
    <property type="molecule type" value="Genomic_DNA"/>
</dbReference>
<keyword evidence="8" id="KW-1185">Reference proteome</keyword>
<accession>E6LH43</accession>
<dbReference type="SUPFAM" id="SSF46785">
    <property type="entry name" value="Winged helix' DNA-binding domain"/>
    <property type="match status" value="1"/>
</dbReference>
<keyword evidence="2" id="KW-0805">Transcription regulation</keyword>
<dbReference type="Proteomes" id="UP000010296">
    <property type="component" value="Unassembled WGS sequence"/>
</dbReference>
<dbReference type="Gene3D" id="1.10.10.10">
    <property type="entry name" value="Winged helix-like DNA-binding domain superfamily/Winged helix DNA-binding domain"/>
    <property type="match status" value="1"/>
</dbReference>
<evidence type="ECO:0000259" key="6">
    <source>
        <dbReference type="Pfam" id="PF21715"/>
    </source>
</evidence>
<feature type="domain" description="Sugar-binding" evidence="5">
    <location>
        <begin position="103"/>
        <end position="354"/>
    </location>
</feature>
<evidence type="ECO:0000256" key="2">
    <source>
        <dbReference type="ARBA" id="ARBA00023015"/>
    </source>
</evidence>
<dbReference type="AlphaFoldDB" id="E6LH43"/>
<dbReference type="Gene3D" id="3.40.50.1360">
    <property type="match status" value="1"/>
</dbReference>
<keyword evidence="4" id="KW-0804">Transcription</keyword>
<name>E6LH43_ENTI1</name>
<dbReference type="InterPro" id="IPR036388">
    <property type="entry name" value="WH-like_DNA-bd_sf"/>
</dbReference>
<dbReference type="GO" id="GO:0030246">
    <property type="term" value="F:carbohydrate binding"/>
    <property type="evidence" value="ECO:0007669"/>
    <property type="project" value="InterPro"/>
</dbReference>
<dbReference type="SUPFAM" id="SSF100950">
    <property type="entry name" value="NagB/RpiA/CoA transferase-like"/>
    <property type="match status" value="1"/>
</dbReference>
<dbReference type="Pfam" id="PF21715">
    <property type="entry name" value="CggR_N"/>
    <property type="match status" value="1"/>
</dbReference>
<dbReference type="InterPro" id="IPR051054">
    <property type="entry name" value="SorC_transcr_regulators"/>
</dbReference>
<reference evidence="7 8" key="1">
    <citation type="submission" date="2010-12" db="EMBL/GenBank/DDBJ databases">
        <authorList>
            <person name="Muzny D."/>
            <person name="Qin X."/>
            <person name="Deng J."/>
            <person name="Jiang H."/>
            <person name="Liu Y."/>
            <person name="Qu J."/>
            <person name="Song X.-Z."/>
            <person name="Zhang L."/>
            <person name="Thornton R."/>
            <person name="Coyle M."/>
            <person name="Francisco L."/>
            <person name="Jackson L."/>
            <person name="Javaid M."/>
            <person name="Korchina V."/>
            <person name="Kovar C."/>
            <person name="Mata R."/>
            <person name="Mathew T."/>
            <person name="Ngo R."/>
            <person name="Nguyen L."/>
            <person name="Nguyen N."/>
            <person name="Okwuonu G."/>
            <person name="Ongeri F."/>
            <person name="Pham C."/>
            <person name="Simmons D."/>
            <person name="Wilczek-Boney K."/>
            <person name="Hale W."/>
            <person name="Jakkamsetti A."/>
            <person name="Pham P."/>
            <person name="Ruth R."/>
            <person name="San Lucas F."/>
            <person name="Warren J."/>
            <person name="Zhang J."/>
            <person name="Zhao Z."/>
            <person name="Zhou C."/>
            <person name="Zhu D."/>
            <person name="Lee S."/>
            <person name="Bess C."/>
            <person name="Blankenburg K."/>
            <person name="Forbes L."/>
            <person name="Fu Q."/>
            <person name="Gubbala S."/>
            <person name="Hirani K."/>
            <person name="Jayaseelan J.C."/>
            <person name="Lara F."/>
            <person name="Munidasa M."/>
            <person name="Palculict T."/>
            <person name="Patil S."/>
            <person name="Pu L.-L."/>
            <person name="Saada N."/>
            <person name="Tang L."/>
            <person name="Weissenberger G."/>
            <person name="Zhu Y."/>
            <person name="Hemphill L."/>
            <person name="Shang Y."/>
            <person name="Youmans B."/>
            <person name="Ayvaz T."/>
            <person name="Ross M."/>
            <person name="Santibanez J."/>
            <person name="Aqrawi P."/>
            <person name="Gross S."/>
            <person name="Joshi V."/>
            <person name="Fowler G."/>
            <person name="Nazareth L."/>
            <person name="Reid J."/>
            <person name="Worley K."/>
            <person name="Petrosino J."/>
            <person name="Highlander S."/>
            <person name="Gibbs R."/>
        </authorList>
    </citation>
    <scope>NUCLEOTIDE SEQUENCE [LARGE SCALE GENOMIC DNA]</scope>
    <source>
        <strain evidence="8">DSM 15952 / CCUG 50447 / LMG 22039 / TP 1.5</strain>
    </source>
</reference>
<dbReference type="InterPro" id="IPR037171">
    <property type="entry name" value="NagB/RpiA_transferase-like"/>
</dbReference>
<gene>
    <name evidence="7" type="primary">cggR</name>
    <name evidence="7" type="ORF">HMPREF9088_1683</name>
</gene>
<evidence type="ECO:0000256" key="1">
    <source>
        <dbReference type="ARBA" id="ARBA00010466"/>
    </source>
</evidence>
<dbReference type="InterPro" id="IPR048715">
    <property type="entry name" value="CggR_N"/>
</dbReference>
<dbReference type="PANTHER" id="PTHR34294:SF5">
    <property type="entry name" value="CENTRAL GLYCOLYTIC GENES REGULATOR"/>
    <property type="match status" value="1"/>
</dbReference>
<dbReference type="STRING" id="888064.HMPREF9088_1683"/>
<dbReference type="PANTHER" id="PTHR34294">
    <property type="entry name" value="TRANSCRIPTIONAL REGULATOR-RELATED"/>
    <property type="match status" value="1"/>
</dbReference>
<keyword evidence="3" id="KW-0238">DNA-binding</keyword>
<organism evidence="7 8">
    <name type="scientific">Enterococcus italicus (strain DSM 15952 / CCUG 50447 / LMG 22039 / TP 1.5)</name>
    <dbReference type="NCBI Taxonomy" id="888064"/>
    <lineage>
        <taxon>Bacteria</taxon>
        <taxon>Bacillati</taxon>
        <taxon>Bacillota</taxon>
        <taxon>Bacilli</taxon>
        <taxon>Lactobacillales</taxon>
        <taxon>Enterococcaceae</taxon>
        <taxon>Enterococcus</taxon>
    </lineage>
</organism>
<sequence>MLDVFCPPEVFMQKQDDFKVLEEIVPDILTVLQERYRILQHIYWMQPVGRRSLSESLGLTERVLRTETDGLKNLNLISSSKSGMLLTKKGEQLYSQLGSLVDRLFGMRQLEKQLASYFGIDKCLIADGDSDQQRKVISSFGRLLNEALDAKLPEKSNIIAVMGGTTMAMAAEELRSLETDRRHNLFVPARGGIGESVNVQANSVSAVMAMKSHGDYRSLFVPEQLSSTTYDSLLQEPSIKEVLNLIGQANCVIHGIGRALHMAARRKMPETDILMLKQKHAVAESFGYFFNEQGEIIYKIPRIGLQLKDIQHIPYVFAVAGGRGKAKAIRAYMQNAPKQTWLITDEAAANEILKGVTL</sequence>
<evidence type="ECO:0000313" key="8">
    <source>
        <dbReference type="Proteomes" id="UP000010296"/>
    </source>
</evidence>
<dbReference type="GO" id="GO:0003677">
    <property type="term" value="F:DNA binding"/>
    <property type="evidence" value="ECO:0007669"/>
    <property type="project" value="UniProtKB-KW"/>
</dbReference>
<feature type="domain" description="CggR N-terminal DNA binding" evidence="6">
    <location>
        <begin position="31"/>
        <end position="100"/>
    </location>
</feature>
<proteinExistence type="inferred from homology"/>
<comment type="similarity">
    <text evidence="1">Belongs to the SorC transcriptional regulatory family.</text>
</comment>
<protein>
    <submittedName>
        <fullName evidence="7">Putative sugar-binding domain protein</fullName>
    </submittedName>
</protein>
<evidence type="ECO:0000256" key="3">
    <source>
        <dbReference type="ARBA" id="ARBA00023125"/>
    </source>
</evidence>
<evidence type="ECO:0000259" key="5">
    <source>
        <dbReference type="Pfam" id="PF04198"/>
    </source>
</evidence>
<dbReference type="Pfam" id="PF04198">
    <property type="entry name" value="Sugar-bind"/>
    <property type="match status" value="1"/>
</dbReference>
<dbReference type="InterPro" id="IPR007324">
    <property type="entry name" value="Sugar-bd_dom_put"/>
</dbReference>
<evidence type="ECO:0000256" key="4">
    <source>
        <dbReference type="ARBA" id="ARBA00023163"/>
    </source>
</evidence>
<comment type="caution">
    <text evidence="7">The sequence shown here is derived from an EMBL/GenBank/DDBJ whole genome shotgun (WGS) entry which is preliminary data.</text>
</comment>
<dbReference type="eggNOG" id="COG2390">
    <property type="taxonomic scope" value="Bacteria"/>
</dbReference>
<evidence type="ECO:0000313" key="7">
    <source>
        <dbReference type="EMBL" id="EFU73567.1"/>
    </source>
</evidence>
<dbReference type="InterPro" id="IPR036390">
    <property type="entry name" value="WH_DNA-bd_sf"/>
</dbReference>
<dbReference type="HOGENOM" id="CLU_054506_2_0_9"/>